<reference evidence="1" key="2">
    <citation type="journal article" date="2014" name="ISME J.">
        <title>Microbial stratification in low pH oxic and suboxic macroscopic growths along an acid mine drainage.</title>
        <authorList>
            <person name="Mendez-Garcia C."/>
            <person name="Mesa V."/>
            <person name="Sprenger R.R."/>
            <person name="Richter M."/>
            <person name="Diez M.S."/>
            <person name="Solano J."/>
            <person name="Bargiela R."/>
            <person name="Golyshina O.V."/>
            <person name="Manteca A."/>
            <person name="Ramos J.L."/>
            <person name="Gallego J.R."/>
            <person name="Llorente I."/>
            <person name="Martins Dos Santos V.A."/>
            <person name="Jensen O.N."/>
            <person name="Pelaez A.I."/>
            <person name="Sanchez J."/>
            <person name="Ferrer M."/>
        </authorList>
    </citation>
    <scope>NUCLEOTIDE SEQUENCE</scope>
</reference>
<proteinExistence type="predicted"/>
<feature type="non-terminal residue" evidence="1">
    <location>
        <position position="29"/>
    </location>
</feature>
<name>T1ADG6_9ZZZZ</name>
<comment type="caution">
    <text evidence="1">The sequence shown here is derived from an EMBL/GenBank/DDBJ whole genome shotgun (WGS) entry which is preliminary data.</text>
</comment>
<gene>
    <name evidence="1" type="ORF">B1A_12106</name>
</gene>
<accession>T1ADG6</accession>
<protein>
    <submittedName>
        <fullName evidence="1">Uncharacterized protein</fullName>
    </submittedName>
</protein>
<evidence type="ECO:0000313" key="1">
    <source>
        <dbReference type="EMBL" id="EQD54678.1"/>
    </source>
</evidence>
<dbReference type="EMBL" id="AUZX01008743">
    <property type="protein sequence ID" value="EQD54678.1"/>
    <property type="molecule type" value="Genomic_DNA"/>
</dbReference>
<organism evidence="1">
    <name type="scientific">mine drainage metagenome</name>
    <dbReference type="NCBI Taxonomy" id="410659"/>
    <lineage>
        <taxon>unclassified sequences</taxon>
        <taxon>metagenomes</taxon>
        <taxon>ecological metagenomes</taxon>
    </lineage>
</organism>
<reference evidence="1" key="1">
    <citation type="submission" date="2013-08" db="EMBL/GenBank/DDBJ databases">
        <authorList>
            <person name="Mendez C."/>
            <person name="Richter M."/>
            <person name="Ferrer M."/>
            <person name="Sanchez J."/>
        </authorList>
    </citation>
    <scope>NUCLEOTIDE SEQUENCE</scope>
</reference>
<dbReference type="AlphaFoldDB" id="T1ADG6"/>
<sequence length="29" mass="3461">MPYSDFWLEEAYINFFVPDTNKELEAYAG</sequence>